<feature type="domain" description="Phosphoribosyltransferase" evidence="2">
    <location>
        <begin position="140"/>
        <end position="223"/>
    </location>
</feature>
<dbReference type="InterPro" id="IPR000836">
    <property type="entry name" value="PRTase_dom"/>
</dbReference>
<dbReference type="CDD" id="cd06223">
    <property type="entry name" value="PRTases_typeI"/>
    <property type="match status" value="1"/>
</dbReference>
<dbReference type="InterPro" id="IPR051910">
    <property type="entry name" value="ComF/GntX_DNA_util-trans"/>
</dbReference>
<dbReference type="Pfam" id="PF00156">
    <property type="entry name" value="Pribosyltran"/>
    <property type="match status" value="1"/>
</dbReference>
<dbReference type="Pfam" id="PF18912">
    <property type="entry name" value="DZR_2"/>
    <property type="match status" value="1"/>
</dbReference>
<reference evidence="4 5" key="1">
    <citation type="journal article" date="2016" name="Nat. Commun.">
        <title>Thousands of microbial genomes shed light on interconnected biogeochemical processes in an aquifer system.</title>
        <authorList>
            <person name="Anantharaman K."/>
            <person name="Brown C.T."/>
            <person name="Hug L.A."/>
            <person name="Sharon I."/>
            <person name="Castelle C.J."/>
            <person name="Probst A.J."/>
            <person name="Thomas B.C."/>
            <person name="Singh A."/>
            <person name="Wilkins M.J."/>
            <person name="Karaoz U."/>
            <person name="Brodie E.L."/>
            <person name="Williams K.H."/>
            <person name="Hubbard S.S."/>
            <person name="Banfield J.F."/>
        </authorList>
    </citation>
    <scope>NUCLEOTIDE SEQUENCE [LARGE SCALE GENOMIC DNA]</scope>
</reference>
<dbReference type="PANTHER" id="PTHR47505:SF1">
    <property type="entry name" value="DNA UTILIZATION PROTEIN YHGH"/>
    <property type="match status" value="1"/>
</dbReference>
<evidence type="ECO:0000313" key="5">
    <source>
        <dbReference type="Proteomes" id="UP000177912"/>
    </source>
</evidence>
<dbReference type="PANTHER" id="PTHR47505">
    <property type="entry name" value="DNA UTILIZATION PROTEIN YHGH"/>
    <property type="match status" value="1"/>
</dbReference>
<dbReference type="InterPro" id="IPR029057">
    <property type="entry name" value="PRTase-like"/>
</dbReference>
<accession>A0A1F5NTX1</accession>
<evidence type="ECO:0008006" key="6">
    <source>
        <dbReference type="Google" id="ProtNLM"/>
    </source>
</evidence>
<dbReference type="STRING" id="1817822.A2826_00670"/>
<dbReference type="Proteomes" id="UP000177912">
    <property type="component" value="Unassembled WGS sequence"/>
</dbReference>
<dbReference type="EMBL" id="MFEI01000010">
    <property type="protein sequence ID" value="OGE81063.1"/>
    <property type="molecule type" value="Genomic_DNA"/>
</dbReference>
<evidence type="ECO:0000256" key="1">
    <source>
        <dbReference type="ARBA" id="ARBA00008007"/>
    </source>
</evidence>
<organism evidence="4 5">
    <name type="scientific">Candidatus Doudnabacteria bacterium RIFCSPHIGHO2_01_FULL_43_23</name>
    <dbReference type="NCBI Taxonomy" id="1817822"/>
    <lineage>
        <taxon>Bacteria</taxon>
        <taxon>Candidatus Doudnaibacteriota</taxon>
    </lineage>
</organism>
<feature type="domain" description="Double zinc ribbon" evidence="3">
    <location>
        <begin position="9"/>
        <end position="60"/>
    </location>
</feature>
<dbReference type="SUPFAM" id="SSF53271">
    <property type="entry name" value="PRTase-like"/>
    <property type="match status" value="1"/>
</dbReference>
<comment type="caution">
    <text evidence="4">The sequence shown here is derived from an EMBL/GenBank/DDBJ whole genome shotgun (WGS) entry which is preliminary data.</text>
</comment>
<evidence type="ECO:0000259" key="2">
    <source>
        <dbReference type="Pfam" id="PF00156"/>
    </source>
</evidence>
<name>A0A1F5NTX1_9BACT</name>
<gene>
    <name evidence="4" type="ORF">A2826_00670</name>
</gene>
<proteinExistence type="inferred from homology"/>
<comment type="similarity">
    <text evidence="1">Belongs to the ComF/GntX family.</text>
</comment>
<evidence type="ECO:0000259" key="3">
    <source>
        <dbReference type="Pfam" id="PF18912"/>
    </source>
</evidence>
<protein>
    <recommendedName>
        <fullName evidence="6">Phosphoribosyltransferase domain-containing protein</fullName>
    </recommendedName>
</protein>
<dbReference type="AlphaFoldDB" id="A0A1F5NTX1"/>
<sequence length="231" mass="26121">MLQKTFNFFLDLILPKTCRVCGAFDTWLCEVCQGKIVLNVNQFCPVCVKPSVDGHTHANCGNRNTLDGLLAASDFDQLQDLVHSYKYDLIKDLGLPLGKILTGFVEQKNYVNFVKNFVIVPVPLHKTRKRFRGFNQSEILAQVVAEKFRLTQKNLLLQRSKNTSPQTKLDRNQRKQNILGAITAEQKDYIKDKKILLIDDIATTGATLNECAKVLKKYGAREVWGLVLAHG</sequence>
<dbReference type="Gene3D" id="3.40.50.2020">
    <property type="match status" value="1"/>
</dbReference>
<dbReference type="InterPro" id="IPR044005">
    <property type="entry name" value="DZR_2"/>
</dbReference>
<evidence type="ECO:0000313" key="4">
    <source>
        <dbReference type="EMBL" id="OGE81063.1"/>
    </source>
</evidence>